<name>A0ABN9L2N6_9NEOB</name>
<evidence type="ECO:0000313" key="3">
    <source>
        <dbReference type="Proteomes" id="UP001176940"/>
    </source>
</evidence>
<feature type="compositionally biased region" description="Polar residues" evidence="1">
    <location>
        <begin position="585"/>
        <end position="598"/>
    </location>
</feature>
<feature type="region of interest" description="Disordered" evidence="1">
    <location>
        <begin position="887"/>
        <end position="988"/>
    </location>
</feature>
<proteinExistence type="predicted"/>
<feature type="compositionally biased region" description="Polar residues" evidence="1">
    <location>
        <begin position="414"/>
        <end position="429"/>
    </location>
</feature>
<feature type="region of interest" description="Disordered" evidence="1">
    <location>
        <begin position="183"/>
        <end position="269"/>
    </location>
</feature>
<feature type="compositionally biased region" description="Low complexity" evidence="1">
    <location>
        <begin position="435"/>
        <end position="465"/>
    </location>
</feature>
<comment type="caution">
    <text evidence="2">The sequence shown here is derived from an EMBL/GenBank/DDBJ whole genome shotgun (WGS) entry which is preliminary data.</text>
</comment>
<feature type="compositionally biased region" description="Polar residues" evidence="1">
    <location>
        <begin position="195"/>
        <end position="210"/>
    </location>
</feature>
<feature type="region of interest" description="Disordered" evidence="1">
    <location>
        <begin position="294"/>
        <end position="350"/>
    </location>
</feature>
<feature type="compositionally biased region" description="Polar residues" evidence="1">
    <location>
        <begin position="970"/>
        <end position="988"/>
    </location>
</feature>
<protein>
    <submittedName>
        <fullName evidence="2">Uncharacterized protein</fullName>
    </submittedName>
</protein>
<feature type="compositionally biased region" description="Low complexity" evidence="1">
    <location>
        <begin position="12"/>
        <end position="33"/>
    </location>
</feature>
<feature type="region of interest" description="Disordered" evidence="1">
    <location>
        <begin position="400"/>
        <end position="465"/>
    </location>
</feature>
<dbReference type="EMBL" id="CAUEEQ010007888">
    <property type="protein sequence ID" value="CAJ0931636.1"/>
    <property type="molecule type" value="Genomic_DNA"/>
</dbReference>
<feature type="compositionally biased region" description="Polar residues" evidence="1">
    <location>
        <begin position="313"/>
        <end position="323"/>
    </location>
</feature>
<gene>
    <name evidence="2" type="ORF">RIMI_LOCUS4792155</name>
</gene>
<feature type="compositionally biased region" description="Low complexity" evidence="1">
    <location>
        <begin position="294"/>
        <end position="312"/>
    </location>
</feature>
<feature type="compositionally biased region" description="Polar residues" evidence="1">
    <location>
        <begin position="951"/>
        <end position="960"/>
    </location>
</feature>
<feature type="compositionally biased region" description="Low complexity" evidence="1">
    <location>
        <begin position="219"/>
        <end position="240"/>
    </location>
</feature>
<reference evidence="2" key="1">
    <citation type="submission" date="2023-07" db="EMBL/GenBank/DDBJ databases">
        <authorList>
            <person name="Stuckert A."/>
        </authorList>
    </citation>
    <scope>NUCLEOTIDE SEQUENCE</scope>
</reference>
<dbReference type="Proteomes" id="UP001176940">
    <property type="component" value="Unassembled WGS sequence"/>
</dbReference>
<organism evidence="2 3">
    <name type="scientific">Ranitomeya imitator</name>
    <name type="common">mimic poison frog</name>
    <dbReference type="NCBI Taxonomy" id="111125"/>
    <lineage>
        <taxon>Eukaryota</taxon>
        <taxon>Metazoa</taxon>
        <taxon>Chordata</taxon>
        <taxon>Craniata</taxon>
        <taxon>Vertebrata</taxon>
        <taxon>Euteleostomi</taxon>
        <taxon>Amphibia</taxon>
        <taxon>Batrachia</taxon>
        <taxon>Anura</taxon>
        <taxon>Neobatrachia</taxon>
        <taxon>Hyloidea</taxon>
        <taxon>Dendrobatidae</taxon>
        <taxon>Dendrobatinae</taxon>
        <taxon>Ranitomeya</taxon>
    </lineage>
</organism>
<accession>A0ABN9L2N6</accession>
<feature type="compositionally biased region" description="Low complexity" evidence="1">
    <location>
        <begin position="941"/>
        <end position="950"/>
    </location>
</feature>
<feature type="compositionally biased region" description="Polar residues" evidence="1">
    <location>
        <begin position="241"/>
        <end position="269"/>
    </location>
</feature>
<feature type="region of interest" description="Disordered" evidence="1">
    <location>
        <begin position="574"/>
        <end position="604"/>
    </location>
</feature>
<evidence type="ECO:0000313" key="2">
    <source>
        <dbReference type="EMBL" id="CAJ0931636.1"/>
    </source>
</evidence>
<feature type="compositionally biased region" description="Polar residues" evidence="1">
    <location>
        <begin position="34"/>
        <end position="45"/>
    </location>
</feature>
<keyword evidence="3" id="KW-1185">Reference proteome</keyword>
<feature type="compositionally biased region" description="Polar residues" evidence="1">
    <location>
        <begin position="1"/>
        <end position="11"/>
    </location>
</feature>
<evidence type="ECO:0000256" key="1">
    <source>
        <dbReference type="SAM" id="MobiDB-lite"/>
    </source>
</evidence>
<feature type="region of interest" description="Disordered" evidence="1">
    <location>
        <begin position="1"/>
        <end position="45"/>
    </location>
</feature>
<sequence>MLSASNDTGGYSTNTVNNGSNGNVQGNNVNVQNLTSTTPKTHNSDINLHILGYGTNISNMDTGNNNASGNNISSPINYSSGGNNLSVSSTGSSTLGDVLSNYNNNSTSDDFSNYGEDSFFPNSNSDNDMNFPYNNEYNSYDNGGFTEIAYTDVDFPNSDDFGNYESAGFTDVVYTDLGWNEDPSNSPTLAPDSVGPNSHDSIGSSASNPNDILLASNETGGYSTNTINNGSNGNVPGNNSTMQNLNPTTPKPHNSDSNQQISTYGTNIHNIGTANNNGSENNISSPIHYSSGGNNLSVSSTGSSTLGGDVLSNHNNNSTSDGSSIPDAHPTFPDFSNYGEDSFFPNSNSDNDMNFPYNEYNSYDNGGFTEIAYTDIDFLNSNDLSGGFTDVVYTDLDWSEDPSNSPTVAPDSVGPNSHDSIGSSASNPNDILLASNETGNNTAGSGNSSIAGSSGSSSHGGYINSGNGTGMTNEWNNSNNYSNHNNAMPVGYTNIHGNNSSSSSFNDSSSNGTWIGSEWLDTVVYHSPGDNDSSVSYAGPGGMNGWGNSSNSNMTEHVGHTNINGNNSSTTSYTSTGNGTGIANDISNSNNSKPNTSVPAGYTNMSGSNNSYGSSGNGTGITNSNISNHSMGIPEGYANVPGGNGSSTSYTSSSNGTGMANEWVNSNGSYHNMASPGGNYGSFNSNGSSHFSDSNHSSNFMIPSNGPTSGNVSNYGGPWDGIESYLNHISSGANNNGSHPNISSWMHEFLPGGSSDSNKTGWIFGSNYDPNMLTNNNDSSSYYHNIQNFLSKLNGSIHSNDSQKINEWIKKNSFFSNLMPPGINNGSGYNVNSMFNRSLSDYFKSLGMSWNNSNIPNIPSMFPSVNNGPFNISNIGSGWSNIMNNPNVKNPHGNEHNSYVIPSGGSNPGAGNNMGHENINNSSHNSNMMVPGVGSGGSSNGGASTDGNGNVHNTNLSGHNTDVLVPGRSANDSTSDGASNGSGSKNGTMSNSATTFWTKSGHFVIFSALALLVLS</sequence>
<feature type="compositionally biased region" description="Low complexity" evidence="1">
    <location>
        <begin position="902"/>
        <end position="927"/>
    </location>
</feature>